<proteinExistence type="predicted"/>
<keyword evidence="2" id="KW-1185">Reference proteome</keyword>
<dbReference type="EMBL" id="AXCY01000017">
    <property type="protein sequence ID" value="KGM11641.1"/>
    <property type="molecule type" value="Genomic_DNA"/>
</dbReference>
<organism evidence="1 2">
    <name type="scientific">Cellulomonas carbonis T26</name>
    <dbReference type="NCBI Taxonomy" id="947969"/>
    <lineage>
        <taxon>Bacteria</taxon>
        <taxon>Bacillati</taxon>
        <taxon>Actinomycetota</taxon>
        <taxon>Actinomycetes</taxon>
        <taxon>Micrococcales</taxon>
        <taxon>Cellulomonadaceae</taxon>
        <taxon>Cellulomonas</taxon>
    </lineage>
</organism>
<reference evidence="1 2" key="1">
    <citation type="submission" date="2013-08" db="EMBL/GenBank/DDBJ databases">
        <title>Genome sequencing of Cellulomonas carbonis T26.</title>
        <authorList>
            <person name="Chen F."/>
            <person name="Li Y."/>
            <person name="Wang G."/>
        </authorList>
    </citation>
    <scope>NUCLEOTIDE SEQUENCE [LARGE SCALE GENOMIC DNA]</scope>
    <source>
        <strain evidence="1 2">T26</strain>
    </source>
</reference>
<dbReference type="InterPro" id="IPR011009">
    <property type="entry name" value="Kinase-like_dom_sf"/>
</dbReference>
<name>A0A0A0BUP8_9CELL</name>
<sequence length="305" mass="32225">MSLTLPGPALPAAEPTAASARAAPPAVDAYPMPAPGWGVAEALEALAEARLALPLPGVEATVVSALTTVVLRVGDVAVKVYPPGTDREHVARIATALAGSDTALLPLAAPVVTSWGVVSVSSWLTSTRPVDWLETGALLRRFHVDHADADVAAWDPLRRVVTQVAGLADDDAAVLLDARTVLLDELARLDSPLGVGVVHGDVSPLNVMHAGARAVLIDLDFVARAPLEYDLSSPARRADSGEIDAATYLGFCRAYGTDVRAWDGRVVLDRIAQLGGVAFRLWDDRRLGRPLDWVADAVRTWRTPL</sequence>
<evidence type="ECO:0000313" key="1">
    <source>
        <dbReference type="EMBL" id="KGM11641.1"/>
    </source>
</evidence>
<protein>
    <recommendedName>
        <fullName evidence="3">Aminoglycoside phosphotransferase domain-containing protein</fullName>
    </recommendedName>
</protein>
<dbReference type="Proteomes" id="UP000029839">
    <property type="component" value="Unassembled WGS sequence"/>
</dbReference>
<evidence type="ECO:0008006" key="3">
    <source>
        <dbReference type="Google" id="ProtNLM"/>
    </source>
</evidence>
<accession>A0A0A0BUP8</accession>
<reference evidence="1 2" key="2">
    <citation type="journal article" date="2015" name="Stand. Genomic Sci.">
        <title>Draft genome sequence of Cellulomonas carbonis T26(T) and comparative analysis of six Cellulomonas genomes.</title>
        <authorList>
            <person name="Zhuang W."/>
            <person name="Zhang S."/>
            <person name="Xia X."/>
            <person name="Wang G."/>
        </authorList>
    </citation>
    <scope>NUCLEOTIDE SEQUENCE [LARGE SCALE GENOMIC DNA]</scope>
    <source>
        <strain evidence="1 2">T26</strain>
    </source>
</reference>
<dbReference type="AlphaFoldDB" id="A0A0A0BUP8"/>
<dbReference type="RefSeq" id="WP_152605585.1">
    <property type="nucleotide sequence ID" value="NZ_AXCY01000017.1"/>
</dbReference>
<dbReference type="OrthoDB" id="3723194at2"/>
<dbReference type="Gene3D" id="3.90.1200.10">
    <property type="match status" value="1"/>
</dbReference>
<dbReference type="SUPFAM" id="SSF56112">
    <property type="entry name" value="Protein kinase-like (PK-like)"/>
    <property type="match status" value="1"/>
</dbReference>
<evidence type="ECO:0000313" key="2">
    <source>
        <dbReference type="Proteomes" id="UP000029839"/>
    </source>
</evidence>
<gene>
    <name evidence="1" type="ORF">N868_08200</name>
</gene>
<comment type="caution">
    <text evidence="1">The sequence shown here is derived from an EMBL/GenBank/DDBJ whole genome shotgun (WGS) entry which is preliminary data.</text>
</comment>